<dbReference type="PRINTS" id="PR00069">
    <property type="entry name" value="ALDKETRDTASE"/>
</dbReference>
<proteinExistence type="predicted"/>
<sequence>MQYQALANTDLKVSKIGLGTWAYGDDTFGSVEDKQSIKAIRAAVESGINLIDTAPAYGAGKAEKIVGEAIKDLRDQVIIATKCGTHREGSAYVRDLSPAQIRKELDLSLTRLQVSQIDIYQIHWPDPDTPLEESLAELLKLKKAGKFKYLGVCNFELDLLKKISKLTDIVSLQPQYSLLERKIETKLIPYLLQTKQSTLSYGTLGGGILSGKYDKKPEFKDEKDNRANFYPFFKEENWQKTADLIKELKNIADKYDKTPAQVAINWSINQPGITAALVGAKTEQQARENAAAADFKLTQAELIKLSQKSTAVIKELTQK</sequence>
<feature type="domain" description="NADP-dependent oxidoreductase" evidence="2">
    <location>
        <begin position="15"/>
        <end position="305"/>
    </location>
</feature>
<keyword evidence="4" id="KW-1185">Reference proteome</keyword>
<dbReference type="PANTHER" id="PTHR43364:SF4">
    <property type="entry name" value="NAD(P)-LINKED OXIDOREDUCTASE SUPERFAMILY PROTEIN"/>
    <property type="match status" value="1"/>
</dbReference>
<evidence type="ECO:0000313" key="4">
    <source>
        <dbReference type="Proteomes" id="UP000199006"/>
    </source>
</evidence>
<reference evidence="3 4" key="1">
    <citation type="submission" date="2016-10" db="EMBL/GenBank/DDBJ databases">
        <authorList>
            <person name="de Groot N.N."/>
        </authorList>
    </citation>
    <scope>NUCLEOTIDE SEQUENCE [LARGE SCALE GENOMIC DNA]</scope>
    <source>
        <strain evidence="3 4">ATCC 51327</strain>
    </source>
</reference>
<dbReference type="EMBL" id="FOTI01000012">
    <property type="protein sequence ID" value="SFL44841.1"/>
    <property type="molecule type" value="Genomic_DNA"/>
</dbReference>
<keyword evidence="1" id="KW-0560">Oxidoreductase</keyword>
<dbReference type="GO" id="GO:0005829">
    <property type="term" value="C:cytosol"/>
    <property type="evidence" value="ECO:0007669"/>
    <property type="project" value="TreeGrafter"/>
</dbReference>
<dbReference type="Gene3D" id="3.20.20.100">
    <property type="entry name" value="NADP-dependent oxidoreductase domain"/>
    <property type="match status" value="1"/>
</dbReference>
<dbReference type="STRING" id="29563.SAMN02983006_01182"/>
<name>A0A1I4HTA3_9FIRM</name>
<dbReference type="SUPFAM" id="SSF51430">
    <property type="entry name" value="NAD(P)-linked oxidoreductase"/>
    <property type="match status" value="1"/>
</dbReference>
<dbReference type="RefSeq" id="WP_089860974.1">
    <property type="nucleotide sequence ID" value="NZ_FOTI01000012.1"/>
</dbReference>
<accession>A0A1I4HTA3</accession>
<dbReference type="CDD" id="cd19084">
    <property type="entry name" value="AKR_AKR11B1-like"/>
    <property type="match status" value="1"/>
</dbReference>
<dbReference type="InterPro" id="IPR050523">
    <property type="entry name" value="AKR_Detox_Biosynth"/>
</dbReference>
<dbReference type="InterPro" id="IPR018170">
    <property type="entry name" value="Aldo/ket_reductase_CS"/>
</dbReference>
<dbReference type="InterPro" id="IPR023210">
    <property type="entry name" value="NADP_OxRdtase_dom"/>
</dbReference>
<gene>
    <name evidence="3" type="ORF">SAMN02983006_01182</name>
</gene>
<evidence type="ECO:0000313" key="3">
    <source>
        <dbReference type="EMBL" id="SFL44841.1"/>
    </source>
</evidence>
<dbReference type="OrthoDB" id="9804790at2"/>
<dbReference type="GO" id="GO:0016491">
    <property type="term" value="F:oxidoreductase activity"/>
    <property type="evidence" value="ECO:0007669"/>
    <property type="project" value="UniProtKB-KW"/>
</dbReference>
<protein>
    <submittedName>
        <fullName evidence="3">Predicted oxidoreductase</fullName>
    </submittedName>
</protein>
<evidence type="ECO:0000256" key="1">
    <source>
        <dbReference type="ARBA" id="ARBA00023002"/>
    </source>
</evidence>
<evidence type="ECO:0000259" key="2">
    <source>
        <dbReference type="Pfam" id="PF00248"/>
    </source>
</evidence>
<dbReference type="Proteomes" id="UP000199006">
    <property type="component" value="Unassembled WGS sequence"/>
</dbReference>
<dbReference type="InterPro" id="IPR036812">
    <property type="entry name" value="NAD(P)_OxRdtase_dom_sf"/>
</dbReference>
<dbReference type="PROSITE" id="PS00062">
    <property type="entry name" value="ALDOKETO_REDUCTASE_2"/>
    <property type="match status" value="1"/>
</dbReference>
<dbReference type="PANTHER" id="PTHR43364">
    <property type="entry name" value="NADH-SPECIFIC METHYLGLYOXAL REDUCTASE-RELATED"/>
    <property type="match status" value="1"/>
</dbReference>
<dbReference type="Pfam" id="PF00248">
    <property type="entry name" value="Aldo_ket_red"/>
    <property type="match status" value="1"/>
</dbReference>
<dbReference type="AlphaFoldDB" id="A0A1I4HTA3"/>
<dbReference type="InterPro" id="IPR020471">
    <property type="entry name" value="AKR"/>
</dbReference>
<organism evidence="3 4">
    <name type="scientific">Halanaerobium salsuginis</name>
    <dbReference type="NCBI Taxonomy" id="29563"/>
    <lineage>
        <taxon>Bacteria</taxon>
        <taxon>Bacillati</taxon>
        <taxon>Bacillota</taxon>
        <taxon>Clostridia</taxon>
        <taxon>Halanaerobiales</taxon>
        <taxon>Halanaerobiaceae</taxon>
        <taxon>Halanaerobium</taxon>
    </lineage>
</organism>